<evidence type="ECO:0000313" key="2">
    <source>
        <dbReference type="EMBL" id="GAA2797044.1"/>
    </source>
</evidence>
<evidence type="ECO:0008006" key="4">
    <source>
        <dbReference type="Google" id="ProtNLM"/>
    </source>
</evidence>
<organism evidence="2 3">
    <name type="scientific">Saccharopolyspora taberi</name>
    <dbReference type="NCBI Taxonomy" id="60895"/>
    <lineage>
        <taxon>Bacteria</taxon>
        <taxon>Bacillati</taxon>
        <taxon>Actinomycetota</taxon>
        <taxon>Actinomycetes</taxon>
        <taxon>Pseudonocardiales</taxon>
        <taxon>Pseudonocardiaceae</taxon>
        <taxon>Saccharopolyspora</taxon>
    </lineage>
</organism>
<keyword evidence="1" id="KW-0812">Transmembrane</keyword>
<dbReference type="RefSeq" id="WP_344680962.1">
    <property type="nucleotide sequence ID" value="NZ_BAAAUX010000014.1"/>
</dbReference>
<keyword evidence="3" id="KW-1185">Reference proteome</keyword>
<sequence length="183" mass="19936">MLPQARSGKVRTKGAALFVVLLVAVVLVVPLLVDRQLPAEGSTVSRDGVHELMVSPEDWKARLRLPAGWVLDPDVLERNKVSATHGDEKVTVILNQDVEDRAVYFDREIRRLSFEEWTDRLTGTGPIATPTGFSGKRGVLGEGSSRTEVAVVGRDSVALSVQAKGAHARQLLEDVVGSVEVYR</sequence>
<evidence type="ECO:0000256" key="1">
    <source>
        <dbReference type="SAM" id="Phobius"/>
    </source>
</evidence>
<accession>A0ABN3VFC8</accession>
<keyword evidence="1" id="KW-0472">Membrane</keyword>
<proteinExistence type="predicted"/>
<comment type="caution">
    <text evidence="2">The sequence shown here is derived from an EMBL/GenBank/DDBJ whole genome shotgun (WGS) entry which is preliminary data.</text>
</comment>
<feature type="transmembrane region" description="Helical" evidence="1">
    <location>
        <begin position="12"/>
        <end position="33"/>
    </location>
</feature>
<name>A0ABN3VFC8_9PSEU</name>
<dbReference type="Proteomes" id="UP001500979">
    <property type="component" value="Unassembled WGS sequence"/>
</dbReference>
<evidence type="ECO:0000313" key="3">
    <source>
        <dbReference type="Proteomes" id="UP001500979"/>
    </source>
</evidence>
<gene>
    <name evidence="2" type="ORF">GCM10010470_35230</name>
</gene>
<dbReference type="EMBL" id="BAAAUX010000014">
    <property type="protein sequence ID" value="GAA2797044.1"/>
    <property type="molecule type" value="Genomic_DNA"/>
</dbReference>
<keyword evidence="1" id="KW-1133">Transmembrane helix</keyword>
<protein>
    <recommendedName>
        <fullName evidence="4">DUF4245 domain-containing protein</fullName>
    </recommendedName>
</protein>
<reference evidence="2 3" key="1">
    <citation type="journal article" date="2019" name="Int. J. Syst. Evol. Microbiol.">
        <title>The Global Catalogue of Microorganisms (GCM) 10K type strain sequencing project: providing services to taxonomists for standard genome sequencing and annotation.</title>
        <authorList>
            <consortium name="The Broad Institute Genomics Platform"/>
            <consortium name="The Broad Institute Genome Sequencing Center for Infectious Disease"/>
            <person name="Wu L."/>
            <person name="Ma J."/>
        </authorList>
    </citation>
    <scope>NUCLEOTIDE SEQUENCE [LARGE SCALE GENOMIC DNA]</scope>
    <source>
        <strain evidence="2 3">JCM 9383</strain>
    </source>
</reference>